<keyword evidence="7" id="KW-0503">Monooxygenase</keyword>
<evidence type="ECO:0000256" key="2">
    <source>
        <dbReference type="ARBA" id="ARBA00010617"/>
    </source>
</evidence>
<feature type="non-terminal residue" evidence="8">
    <location>
        <position position="1"/>
    </location>
</feature>
<keyword evidence="5" id="KW-0560">Oxidoreductase</keyword>
<sequence length="89" mass="10620">STQAAADLFERRSGDYSDRPGLGWGDFLTFMRYSTWWRNHRQMFHEDFQLCAVPAYYPVQMEAMLTSLQQLHKYPDAFCHHIRRYVPAT</sequence>
<dbReference type="InterPro" id="IPR036396">
    <property type="entry name" value="Cyt_P450_sf"/>
</dbReference>
<dbReference type="InterPro" id="IPR050364">
    <property type="entry name" value="Cytochrome_P450_fung"/>
</dbReference>
<keyword evidence="9" id="KW-1185">Reference proteome</keyword>
<evidence type="ECO:0000256" key="1">
    <source>
        <dbReference type="ARBA" id="ARBA00001971"/>
    </source>
</evidence>
<dbReference type="PANTHER" id="PTHR46300">
    <property type="entry name" value="P450, PUTATIVE (EUROFUNG)-RELATED-RELATED"/>
    <property type="match status" value="1"/>
</dbReference>
<dbReference type="Gene3D" id="1.10.630.10">
    <property type="entry name" value="Cytochrome P450"/>
    <property type="match status" value="1"/>
</dbReference>
<dbReference type="OrthoDB" id="2789670at2759"/>
<dbReference type="Proteomes" id="UP000812287">
    <property type="component" value="Unassembled WGS sequence"/>
</dbReference>
<evidence type="ECO:0000256" key="7">
    <source>
        <dbReference type="ARBA" id="ARBA00023033"/>
    </source>
</evidence>
<dbReference type="GO" id="GO:0020037">
    <property type="term" value="F:heme binding"/>
    <property type="evidence" value="ECO:0007669"/>
    <property type="project" value="InterPro"/>
</dbReference>
<evidence type="ECO:0000256" key="3">
    <source>
        <dbReference type="ARBA" id="ARBA00022617"/>
    </source>
</evidence>
<accession>A0A9P7VI58</accession>
<gene>
    <name evidence="8" type="ORF">BT62DRAFT_909894</name>
</gene>
<evidence type="ECO:0000256" key="5">
    <source>
        <dbReference type="ARBA" id="ARBA00023002"/>
    </source>
</evidence>
<keyword evidence="3" id="KW-0349">Heme</keyword>
<keyword evidence="4" id="KW-0479">Metal-binding</keyword>
<dbReference type="GO" id="GO:0005506">
    <property type="term" value="F:iron ion binding"/>
    <property type="evidence" value="ECO:0007669"/>
    <property type="project" value="InterPro"/>
</dbReference>
<dbReference type="GO" id="GO:0004497">
    <property type="term" value="F:monooxygenase activity"/>
    <property type="evidence" value="ECO:0007669"/>
    <property type="project" value="UniProtKB-KW"/>
</dbReference>
<evidence type="ECO:0000313" key="8">
    <source>
        <dbReference type="EMBL" id="KAG7440805.1"/>
    </source>
</evidence>
<dbReference type="GeneID" id="66106066"/>
<evidence type="ECO:0000313" key="9">
    <source>
        <dbReference type="Proteomes" id="UP000812287"/>
    </source>
</evidence>
<name>A0A9P7VI58_9AGAR</name>
<proteinExistence type="inferred from homology"/>
<comment type="caution">
    <text evidence="8">The sequence shown here is derived from an EMBL/GenBank/DDBJ whole genome shotgun (WGS) entry which is preliminary data.</text>
</comment>
<protein>
    <submittedName>
        <fullName evidence="8">Uncharacterized protein</fullName>
    </submittedName>
</protein>
<dbReference type="GO" id="GO:0016705">
    <property type="term" value="F:oxidoreductase activity, acting on paired donors, with incorporation or reduction of molecular oxygen"/>
    <property type="evidence" value="ECO:0007669"/>
    <property type="project" value="InterPro"/>
</dbReference>
<dbReference type="SUPFAM" id="SSF48264">
    <property type="entry name" value="Cytochrome P450"/>
    <property type="match status" value="1"/>
</dbReference>
<organism evidence="8 9">
    <name type="scientific">Guyanagaster necrorhizus</name>
    <dbReference type="NCBI Taxonomy" id="856835"/>
    <lineage>
        <taxon>Eukaryota</taxon>
        <taxon>Fungi</taxon>
        <taxon>Dikarya</taxon>
        <taxon>Basidiomycota</taxon>
        <taxon>Agaricomycotina</taxon>
        <taxon>Agaricomycetes</taxon>
        <taxon>Agaricomycetidae</taxon>
        <taxon>Agaricales</taxon>
        <taxon>Marasmiineae</taxon>
        <taxon>Physalacriaceae</taxon>
        <taxon>Guyanagaster</taxon>
    </lineage>
</organism>
<dbReference type="AlphaFoldDB" id="A0A9P7VI58"/>
<evidence type="ECO:0000256" key="4">
    <source>
        <dbReference type="ARBA" id="ARBA00022723"/>
    </source>
</evidence>
<evidence type="ECO:0000256" key="6">
    <source>
        <dbReference type="ARBA" id="ARBA00023004"/>
    </source>
</evidence>
<comment type="cofactor">
    <cofactor evidence="1">
        <name>heme</name>
        <dbReference type="ChEBI" id="CHEBI:30413"/>
    </cofactor>
</comment>
<reference evidence="8" key="1">
    <citation type="submission" date="2020-11" db="EMBL/GenBank/DDBJ databases">
        <title>Adaptations for nitrogen fixation in a non-lichenized fungal sporocarp promotes dispersal by wood-feeding termites.</title>
        <authorList>
            <consortium name="DOE Joint Genome Institute"/>
            <person name="Koch R.A."/>
            <person name="Yoon G."/>
            <person name="Arayal U."/>
            <person name="Lail K."/>
            <person name="Amirebrahimi M."/>
            <person name="Labutti K."/>
            <person name="Lipzen A."/>
            <person name="Riley R."/>
            <person name="Barry K."/>
            <person name="Henrissat B."/>
            <person name="Grigoriev I.V."/>
            <person name="Herr J.R."/>
            <person name="Aime M.C."/>
        </authorList>
    </citation>
    <scope>NUCLEOTIDE SEQUENCE</scope>
    <source>
        <strain evidence="8">MCA 3950</strain>
    </source>
</reference>
<dbReference type="EMBL" id="MU250567">
    <property type="protein sequence ID" value="KAG7440805.1"/>
    <property type="molecule type" value="Genomic_DNA"/>
</dbReference>
<dbReference type="RefSeq" id="XP_043034305.1">
    <property type="nucleotide sequence ID" value="XM_043183769.1"/>
</dbReference>
<keyword evidence="6" id="KW-0408">Iron</keyword>
<comment type="similarity">
    <text evidence="2">Belongs to the cytochrome P450 family.</text>
</comment>